<dbReference type="Pfam" id="PF01565">
    <property type="entry name" value="FAD_binding_4"/>
    <property type="match status" value="1"/>
</dbReference>
<dbReference type="PROSITE" id="PS51387">
    <property type="entry name" value="FAD_PCMH"/>
    <property type="match status" value="1"/>
</dbReference>
<dbReference type="SUPFAM" id="SSF56176">
    <property type="entry name" value="FAD-binding/transporter-associated domain-like"/>
    <property type="match status" value="1"/>
</dbReference>
<keyword evidence="1" id="KW-0560">Oxidoreductase</keyword>
<dbReference type="InterPro" id="IPR007173">
    <property type="entry name" value="ALO_C"/>
</dbReference>
<dbReference type="Gene3D" id="1.10.45.10">
    <property type="entry name" value="Vanillyl-alcohol Oxidase, Chain A, domain 4"/>
    <property type="match status" value="1"/>
</dbReference>
<dbReference type="InterPro" id="IPR016166">
    <property type="entry name" value="FAD-bd_PCMH"/>
</dbReference>
<name>A0ABV6XQF4_9ACTN</name>
<dbReference type="Pfam" id="PF04030">
    <property type="entry name" value="ALO"/>
    <property type="match status" value="1"/>
</dbReference>
<dbReference type="InterPro" id="IPR010031">
    <property type="entry name" value="FAD_lactone_oxidase-like"/>
</dbReference>
<evidence type="ECO:0000313" key="3">
    <source>
        <dbReference type="EMBL" id="MFC1440480.1"/>
    </source>
</evidence>
<dbReference type="InterPro" id="IPR036318">
    <property type="entry name" value="FAD-bd_PCMH-like_sf"/>
</dbReference>
<evidence type="ECO:0000256" key="1">
    <source>
        <dbReference type="ARBA" id="ARBA00023002"/>
    </source>
</evidence>
<dbReference type="Gene3D" id="3.30.465.10">
    <property type="match status" value="1"/>
</dbReference>
<dbReference type="InterPro" id="IPR016169">
    <property type="entry name" value="FAD-bd_PCMH_sub2"/>
</dbReference>
<sequence length="430" mass="45160">MSGTTTEAGRTNWAGNVTFGASRLARPDTVDELRRTVAGSDAVRVLGTGHSFNRIADTAGTLVSLEGLPPRCESDRERSTVTVSAGMRYAQVAELLEPEGLALANLASLPHISVAGAVATATHGSGVGNRGLASAVAGLEFVGPGGDLVRLDRDSADFAGAVVHLGALGVLSAVTLDVEPTYQVAQHVLTGLPLDALTEGAADEVSALLAAAYSVSVFTDWHTPVAQVWLKQRVEAGTPRLDWFGATPADRPLHPIPGVPATHCTEQLGVPGPWHQRLPHFRPDFTPSAGEELQSEFLLPRAAAQAAFAALRELGGSIAPVLQVSEIRTVAADDLWLSAAYGRDCVALHFTWHKAPEAVAPVLAAVESALTPLGARPHWGKLFTATPGAAADLYERASDFRELMDRQDPDGKFRNAFVQSVYAGGEVTAQ</sequence>
<dbReference type="PANTHER" id="PTHR43762">
    <property type="entry name" value="L-GULONOLACTONE OXIDASE"/>
    <property type="match status" value="1"/>
</dbReference>
<dbReference type="Gene3D" id="3.30.70.2530">
    <property type="match status" value="1"/>
</dbReference>
<dbReference type="EMBL" id="JBEUKS010000006">
    <property type="protein sequence ID" value="MFC1440480.1"/>
    <property type="molecule type" value="Genomic_DNA"/>
</dbReference>
<feature type="domain" description="FAD-binding PCMH-type" evidence="2">
    <location>
        <begin position="17"/>
        <end position="181"/>
    </location>
</feature>
<dbReference type="Gene3D" id="3.30.70.2520">
    <property type="match status" value="1"/>
</dbReference>
<dbReference type="PANTHER" id="PTHR43762:SF1">
    <property type="entry name" value="D-ARABINONO-1,4-LACTONE OXIDASE"/>
    <property type="match status" value="1"/>
</dbReference>
<accession>A0ABV6XQF4</accession>
<keyword evidence="4" id="KW-1185">Reference proteome</keyword>
<dbReference type="RefSeq" id="WP_380565957.1">
    <property type="nucleotide sequence ID" value="NZ_JBEUKS010000006.1"/>
</dbReference>
<gene>
    <name evidence="3" type="ORF">ABUW04_19675</name>
</gene>
<evidence type="ECO:0000259" key="2">
    <source>
        <dbReference type="PROSITE" id="PS51387"/>
    </source>
</evidence>
<proteinExistence type="predicted"/>
<dbReference type="InterPro" id="IPR016171">
    <property type="entry name" value="Vanillyl_alc_oxidase_C-sub2"/>
</dbReference>
<dbReference type="InterPro" id="IPR016167">
    <property type="entry name" value="FAD-bd_PCMH_sub1"/>
</dbReference>
<comment type="caution">
    <text evidence="3">The sequence shown here is derived from an EMBL/GenBank/DDBJ whole genome shotgun (WGS) entry which is preliminary data.</text>
</comment>
<dbReference type="PIRSF" id="PIRSF000136">
    <property type="entry name" value="LGO_GLO"/>
    <property type="match status" value="1"/>
</dbReference>
<organism evidence="3 4">
    <name type="scientific">Streptacidiphilus jeojiensis</name>
    <dbReference type="NCBI Taxonomy" id="3229225"/>
    <lineage>
        <taxon>Bacteria</taxon>
        <taxon>Bacillati</taxon>
        <taxon>Actinomycetota</taxon>
        <taxon>Actinomycetes</taxon>
        <taxon>Kitasatosporales</taxon>
        <taxon>Streptomycetaceae</taxon>
        <taxon>Streptacidiphilus</taxon>
    </lineage>
</organism>
<protein>
    <submittedName>
        <fullName evidence="3">D-arabinono-1,4-lactone oxidase</fullName>
    </submittedName>
</protein>
<reference evidence="3 4" key="1">
    <citation type="submission" date="2024-06" db="EMBL/GenBank/DDBJ databases">
        <authorList>
            <person name="Lee S.D."/>
        </authorList>
    </citation>
    <scope>NUCLEOTIDE SEQUENCE [LARGE SCALE GENOMIC DNA]</scope>
    <source>
        <strain evidence="3 4">N1-10</strain>
    </source>
</reference>
<evidence type="ECO:0000313" key="4">
    <source>
        <dbReference type="Proteomes" id="UP001592581"/>
    </source>
</evidence>
<dbReference type="InterPro" id="IPR006094">
    <property type="entry name" value="Oxid_FAD_bind_N"/>
</dbReference>
<dbReference type="Gene3D" id="3.30.43.10">
    <property type="entry name" value="Uridine Diphospho-n-acetylenolpyruvylglucosamine Reductase, domain 2"/>
    <property type="match status" value="1"/>
</dbReference>
<dbReference type="Proteomes" id="UP001592581">
    <property type="component" value="Unassembled WGS sequence"/>
</dbReference>